<accession>A0A5B7IP68</accession>
<dbReference type="EMBL" id="VSRR010062542">
    <property type="protein sequence ID" value="MPC83446.1"/>
    <property type="molecule type" value="Genomic_DNA"/>
</dbReference>
<sequence length="75" mass="7890">MGPTPGHSLVSGSREGFNNPRCRSLLRSARRRMRSNSGRRSAPNTKRGPVAGASATHAISRLTVGQVCGGDGDEE</sequence>
<gene>
    <name evidence="2" type="ORF">E2C01_078157</name>
</gene>
<reference evidence="2 3" key="1">
    <citation type="submission" date="2019-05" db="EMBL/GenBank/DDBJ databases">
        <title>Another draft genome of Portunus trituberculatus and its Hox gene families provides insights of decapod evolution.</title>
        <authorList>
            <person name="Jeong J.-H."/>
            <person name="Song I."/>
            <person name="Kim S."/>
            <person name="Choi T."/>
            <person name="Kim D."/>
            <person name="Ryu S."/>
            <person name="Kim W."/>
        </authorList>
    </citation>
    <scope>NUCLEOTIDE SEQUENCE [LARGE SCALE GENOMIC DNA]</scope>
    <source>
        <tissue evidence="2">Muscle</tissue>
    </source>
</reference>
<feature type="region of interest" description="Disordered" evidence="1">
    <location>
        <begin position="1"/>
        <end position="58"/>
    </location>
</feature>
<dbReference type="AlphaFoldDB" id="A0A5B7IP68"/>
<organism evidence="2 3">
    <name type="scientific">Portunus trituberculatus</name>
    <name type="common">Swimming crab</name>
    <name type="synonym">Neptunus trituberculatus</name>
    <dbReference type="NCBI Taxonomy" id="210409"/>
    <lineage>
        <taxon>Eukaryota</taxon>
        <taxon>Metazoa</taxon>
        <taxon>Ecdysozoa</taxon>
        <taxon>Arthropoda</taxon>
        <taxon>Crustacea</taxon>
        <taxon>Multicrustacea</taxon>
        <taxon>Malacostraca</taxon>
        <taxon>Eumalacostraca</taxon>
        <taxon>Eucarida</taxon>
        <taxon>Decapoda</taxon>
        <taxon>Pleocyemata</taxon>
        <taxon>Brachyura</taxon>
        <taxon>Eubrachyura</taxon>
        <taxon>Portunoidea</taxon>
        <taxon>Portunidae</taxon>
        <taxon>Portuninae</taxon>
        <taxon>Portunus</taxon>
    </lineage>
</organism>
<evidence type="ECO:0000256" key="1">
    <source>
        <dbReference type="SAM" id="MobiDB-lite"/>
    </source>
</evidence>
<evidence type="ECO:0000313" key="3">
    <source>
        <dbReference type="Proteomes" id="UP000324222"/>
    </source>
</evidence>
<proteinExistence type="predicted"/>
<name>A0A5B7IP68_PORTR</name>
<evidence type="ECO:0000313" key="2">
    <source>
        <dbReference type="EMBL" id="MPC83446.1"/>
    </source>
</evidence>
<dbReference type="Proteomes" id="UP000324222">
    <property type="component" value="Unassembled WGS sequence"/>
</dbReference>
<keyword evidence="3" id="KW-1185">Reference proteome</keyword>
<comment type="caution">
    <text evidence="2">The sequence shown here is derived from an EMBL/GenBank/DDBJ whole genome shotgun (WGS) entry which is preliminary data.</text>
</comment>
<protein>
    <submittedName>
        <fullName evidence="2">Uncharacterized protein</fullName>
    </submittedName>
</protein>